<comment type="caution">
    <text evidence="2">The sequence shown here is derived from an EMBL/GenBank/DDBJ whole genome shotgun (WGS) entry which is preliminary data.</text>
</comment>
<accession>A0A2G2VSC6</accession>
<feature type="compositionally biased region" description="Basic and acidic residues" evidence="1">
    <location>
        <begin position="45"/>
        <end position="71"/>
    </location>
</feature>
<gene>
    <name evidence="2" type="ORF">CQW23_23580</name>
</gene>
<proteinExistence type="predicted"/>
<name>A0A2G2VSC6_CAPBA</name>
<evidence type="ECO:0000313" key="2">
    <source>
        <dbReference type="EMBL" id="PHT35880.1"/>
    </source>
</evidence>
<keyword evidence="3" id="KW-1185">Reference proteome</keyword>
<reference evidence="3" key="2">
    <citation type="journal article" date="2017" name="J. Anim. Genet.">
        <title>Multiple reference genome sequences of hot pepper reveal the massive evolution of plant disease resistance genes by retroduplication.</title>
        <authorList>
            <person name="Kim S."/>
            <person name="Park J."/>
            <person name="Yeom S.-I."/>
            <person name="Kim Y.-M."/>
            <person name="Seo E."/>
            <person name="Kim K.-T."/>
            <person name="Kim M.-S."/>
            <person name="Lee J.M."/>
            <person name="Cheong K."/>
            <person name="Shin H.-S."/>
            <person name="Kim S.-B."/>
            <person name="Han K."/>
            <person name="Lee J."/>
            <person name="Park M."/>
            <person name="Lee H.-A."/>
            <person name="Lee H.-Y."/>
            <person name="Lee Y."/>
            <person name="Oh S."/>
            <person name="Lee J.H."/>
            <person name="Choi E."/>
            <person name="Choi E."/>
            <person name="Lee S.E."/>
            <person name="Jeon J."/>
            <person name="Kim H."/>
            <person name="Choi G."/>
            <person name="Song H."/>
            <person name="Lee J."/>
            <person name="Lee S.-C."/>
            <person name="Kwon J.-K."/>
            <person name="Lee H.-Y."/>
            <person name="Koo N."/>
            <person name="Hong Y."/>
            <person name="Kim R.W."/>
            <person name="Kang W.-H."/>
            <person name="Huh J.H."/>
            <person name="Kang B.-C."/>
            <person name="Yang T.-J."/>
            <person name="Lee Y.-H."/>
            <person name="Bennetzen J.L."/>
            <person name="Choi D."/>
        </authorList>
    </citation>
    <scope>NUCLEOTIDE SEQUENCE [LARGE SCALE GENOMIC DNA]</scope>
    <source>
        <strain evidence="3">cv. PBC81</strain>
    </source>
</reference>
<evidence type="ECO:0000256" key="1">
    <source>
        <dbReference type="SAM" id="MobiDB-lite"/>
    </source>
</evidence>
<reference evidence="2 3" key="1">
    <citation type="journal article" date="2017" name="Genome Biol.">
        <title>New reference genome sequences of hot pepper reveal the massive evolution of plant disease-resistance genes by retroduplication.</title>
        <authorList>
            <person name="Kim S."/>
            <person name="Park J."/>
            <person name="Yeom S.I."/>
            <person name="Kim Y.M."/>
            <person name="Seo E."/>
            <person name="Kim K.T."/>
            <person name="Kim M.S."/>
            <person name="Lee J.M."/>
            <person name="Cheong K."/>
            <person name="Shin H.S."/>
            <person name="Kim S.B."/>
            <person name="Han K."/>
            <person name="Lee J."/>
            <person name="Park M."/>
            <person name="Lee H.A."/>
            <person name="Lee H.Y."/>
            <person name="Lee Y."/>
            <person name="Oh S."/>
            <person name="Lee J.H."/>
            <person name="Choi E."/>
            <person name="Choi E."/>
            <person name="Lee S.E."/>
            <person name="Jeon J."/>
            <person name="Kim H."/>
            <person name="Choi G."/>
            <person name="Song H."/>
            <person name="Lee J."/>
            <person name="Lee S.C."/>
            <person name="Kwon J.K."/>
            <person name="Lee H.Y."/>
            <person name="Koo N."/>
            <person name="Hong Y."/>
            <person name="Kim R.W."/>
            <person name="Kang W.H."/>
            <person name="Huh J.H."/>
            <person name="Kang B.C."/>
            <person name="Yang T.J."/>
            <person name="Lee Y.H."/>
            <person name="Bennetzen J.L."/>
            <person name="Choi D."/>
        </authorList>
    </citation>
    <scope>NUCLEOTIDE SEQUENCE [LARGE SCALE GENOMIC DNA]</scope>
    <source>
        <strain evidence="3">cv. PBC81</strain>
    </source>
</reference>
<sequence length="145" mass="16785">MEEEDDVEEHDLYAQPRSGHANSGNMYKIKAKIPTFNESISKSSPRQEEGKFIPSTAKKDEKAPSSRKNNDKQPSNTIKCYNYREEGHISSDYPRRKFVNTTRRDEEVDNYESEGEPELCEEEGEEIVCMVKRLLCSTMQPEETQ</sequence>
<organism evidence="2 3">
    <name type="scientific">Capsicum baccatum</name>
    <name type="common">Peruvian pepper</name>
    <dbReference type="NCBI Taxonomy" id="33114"/>
    <lineage>
        <taxon>Eukaryota</taxon>
        <taxon>Viridiplantae</taxon>
        <taxon>Streptophyta</taxon>
        <taxon>Embryophyta</taxon>
        <taxon>Tracheophyta</taxon>
        <taxon>Spermatophyta</taxon>
        <taxon>Magnoliopsida</taxon>
        <taxon>eudicotyledons</taxon>
        <taxon>Gunneridae</taxon>
        <taxon>Pentapetalae</taxon>
        <taxon>asterids</taxon>
        <taxon>lamiids</taxon>
        <taxon>Solanales</taxon>
        <taxon>Solanaceae</taxon>
        <taxon>Solanoideae</taxon>
        <taxon>Capsiceae</taxon>
        <taxon>Capsicum</taxon>
    </lineage>
</organism>
<feature type="compositionally biased region" description="Acidic residues" evidence="1">
    <location>
        <begin position="107"/>
        <end position="119"/>
    </location>
</feature>
<dbReference type="Gene3D" id="4.10.60.10">
    <property type="entry name" value="Zinc finger, CCHC-type"/>
    <property type="match status" value="1"/>
</dbReference>
<evidence type="ECO:0000313" key="3">
    <source>
        <dbReference type="Proteomes" id="UP000224567"/>
    </source>
</evidence>
<dbReference type="AlphaFoldDB" id="A0A2G2VSC6"/>
<feature type="compositionally biased region" description="Basic and acidic residues" evidence="1">
    <location>
        <begin position="82"/>
        <end position="95"/>
    </location>
</feature>
<dbReference type="Proteomes" id="UP000224567">
    <property type="component" value="Unassembled WGS sequence"/>
</dbReference>
<protein>
    <submittedName>
        <fullName evidence="2">Uncharacterized protein</fullName>
    </submittedName>
</protein>
<feature type="region of interest" description="Disordered" evidence="1">
    <location>
        <begin position="1"/>
        <end position="119"/>
    </location>
</feature>
<dbReference type="EMBL" id="MLFT02000010">
    <property type="protein sequence ID" value="PHT35880.1"/>
    <property type="molecule type" value="Genomic_DNA"/>
</dbReference>